<evidence type="ECO:0000259" key="6">
    <source>
        <dbReference type="SMART" id="SM00829"/>
    </source>
</evidence>
<dbReference type="InterPro" id="IPR013154">
    <property type="entry name" value="ADH-like_N"/>
</dbReference>
<dbReference type="GO" id="GO:0008270">
    <property type="term" value="F:zinc ion binding"/>
    <property type="evidence" value="ECO:0007669"/>
    <property type="project" value="InterPro"/>
</dbReference>
<organism evidence="7 8">
    <name type="scientific">Hymenobacter coccineus</name>
    <dbReference type="NCBI Taxonomy" id="1908235"/>
    <lineage>
        <taxon>Bacteria</taxon>
        <taxon>Pseudomonadati</taxon>
        <taxon>Bacteroidota</taxon>
        <taxon>Cytophagia</taxon>
        <taxon>Cytophagales</taxon>
        <taxon>Hymenobacteraceae</taxon>
        <taxon>Hymenobacter</taxon>
    </lineage>
</organism>
<dbReference type="Pfam" id="PF00107">
    <property type="entry name" value="ADH_zinc_N"/>
    <property type="match status" value="1"/>
</dbReference>
<dbReference type="GO" id="GO:0008106">
    <property type="term" value="F:alcohol dehydrogenase (NADP+) activity"/>
    <property type="evidence" value="ECO:0007669"/>
    <property type="project" value="UniProtKB-ARBA"/>
</dbReference>
<dbReference type="EMBL" id="MDZA01000406">
    <property type="protein sequence ID" value="OGX84266.1"/>
    <property type="molecule type" value="Genomic_DNA"/>
</dbReference>
<evidence type="ECO:0000256" key="2">
    <source>
        <dbReference type="ARBA" id="ARBA00022723"/>
    </source>
</evidence>
<gene>
    <name evidence="7" type="ORF">BEN49_11360</name>
</gene>
<comment type="cofactor">
    <cofactor evidence="1 5">
        <name>Zn(2+)</name>
        <dbReference type="ChEBI" id="CHEBI:29105"/>
    </cofactor>
</comment>
<sequence length="355" mass="37953">MSAAIGYAAKSAKAKLVPFHFERRSPGAHDVAIHIEYCGVCHSDVHQVRNDWKNSLYPCVPGHEIVGRVTAVGNKVTKHQVGDLVGVGCMVDSCQHCASCAEGEEQYCENGMLATYNGPFKPDGTNTYGGYSDHMVVTEKFVLTVPASLKARLQGVAPLLCAGVTTYSPLKHWKVGPGQKVAIVGLGGLGHVAVKIAVALGAEVTVITTSKDKEDRAREIGAHDVIYSKDAAAMTKHADKFDFILSTIPEPHDVNPYIELLKRDGNIVLVGVLEPLAAGTNNMLVASKRRSVAGSFIGSLAETQEVLDFCGEHGITADVELIDIQNINQAFSDVEKGKVPYRYVIDMATLAAAKA</sequence>
<dbReference type="Gene3D" id="3.40.50.720">
    <property type="entry name" value="NAD(P)-binding Rossmann-like Domain"/>
    <property type="match status" value="1"/>
</dbReference>
<dbReference type="InterPro" id="IPR047109">
    <property type="entry name" value="CAD-like"/>
</dbReference>
<keyword evidence="8" id="KW-1185">Reference proteome</keyword>
<dbReference type="SUPFAM" id="SSF50129">
    <property type="entry name" value="GroES-like"/>
    <property type="match status" value="1"/>
</dbReference>
<dbReference type="PANTHER" id="PTHR42683">
    <property type="entry name" value="ALDEHYDE REDUCTASE"/>
    <property type="match status" value="1"/>
</dbReference>
<dbReference type="Proteomes" id="UP000177506">
    <property type="component" value="Unassembled WGS sequence"/>
</dbReference>
<dbReference type="FunFam" id="3.40.50.720:FF:000022">
    <property type="entry name" value="Cinnamyl alcohol dehydrogenase"/>
    <property type="match status" value="1"/>
</dbReference>
<dbReference type="RefSeq" id="WP_070745932.1">
    <property type="nucleotide sequence ID" value="NZ_MDZA01000406.1"/>
</dbReference>
<dbReference type="AlphaFoldDB" id="A0A1G1T084"/>
<evidence type="ECO:0000313" key="8">
    <source>
        <dbReference type="Proteomes" id="UP000177506"/>
    </source>
</evidence>
<comment type="similarity">
    <text evidence="5">Belongs to the zinc-containing alcohol dehydrogenase family.</text>
</comment>
<dbReference type="OrthoDB" id="9806940at2"/>
<keyword evidence="3 5" id="KW-0862">Zinc</keyword>
<evidence type="ECO:0000313" key="7">
    <source>
        <dbReference type="EMBL" id="OGX84266.1"/>
    </source>
</evidence>
<dbReference type="InterPro" id="IPR036291">
    <property type="entry name" value="NAD(P)-bd_dom_sf"/>
</dbReference>
<keyword evidence="4" id="KW-0560">Oxidoreductase</keyword>
<dbReference type="InterPro" id="IPR020843">
    <property type="entry name" value="ER"/>
</dbReference>
<dbReference type="SMART" id="SM00829">
    <property type="entry name" value="PKS_ER"/>
    <property type="match status" value="1"/>
</dbReference>
<feature type="domain" description="Enoyl reductase (ER)" evidence="6">
    <location>
        <begin position="11"/>
        <end position="345"/>
    </location>
</feature>
<proteinExistence type="inferred from homology"/>
<reference evidence="7 8" key="1">
    <citation type="submission" date="2016-08" db="EMBL/GenBank/DDBJ databases">
        <title>Hymenobacter coccineus sp. nov., Hymenobacter lapidarius sp. nov. and Hymenobacter glacialis sp. nov., isolated from Antarctic soil.</title>
        <authorList>
            <person name="Sedlacek I."/>
            <person name="Kralova S."/>
            <person name="Kyrova K."/>
            <person name="Maslanova I."/>
            <person name="Stankova E."/>
            <person name="Vrbovska V."/>
            <person name="Nemec M."/>
            <person name="Bartak M."/>
            <person name="Svec P."/>
            <person name="Busse H.-J."/>
            <person name="Pantucek R."/>
        </authorList>
    </citation>
    <scope>NUCLEOTIDE SEQUENCE [LARGE SCALE GENOMIC DNA]</scope>
    <source>
        <strain evidence="7 8">CCM 8649</strain>
    </source>
</reference>
<dbReference type="PROSITE" id="PS00059">
    <property type="entry name" value="ADH_ZINC"/>
    <property type="match status" value="1"/>
</dbReference>
<dbReference type="InterPro" id="IPR011032">
    <property type="entry name" value="GroES-like_sf"/>
</dbReference>
<dbReference type="SUPFAM" id="SSF51735">
    <property type="entry name" value="NAD(P)-binding Rossmann-fold domains"/>
    <property type="match status" value="1"/>
</dbReference>
<evidence type="ECO:0000256" key="1">
    <source>
        <dbReference type="ARBA" id="ARBA00001947"/>
    </source>
</evidence>
<protein>
    <submittedName>
        <fullName evidence="7">Hydroxyacid dehydrogenase</fullName>
    </submittedName>
</protein>
<dbReference type="InterPro" id="IPR013149">
    <property type="entry name" value="ADH-like_C"/>
</dbReference>
<dbReference type="Gene3D" id="3.90.180.10">
    <property type="entry name" value="Medium-chain alcohol dehydrogenases, catalytic domain"/>
    <property type="match status" value="1"/>
</dbReference>
<dbReference type="CDD" id="cd05283">
    <property type="entry name" value="CAD1"/>
    <property type="match status" value="1"/>
</dbReference>
<accession>A0A1G1T084</accession>
<keyword evidence="2 5" id="KW-0479">Metal-binding</keyword>
<evidence type="ECO:0000256" key="4">
    <source>
        <dbReference type="ARBA" id="ARBA00023002"/>
    </source>
</evidence>
<name>A0A1G1T084_9BACT</name>
<comment type="caution">
    <text evidence="7">The sequence shown here is derived from an EMBL/GenBank/DDBJ whole genome shotgun (WGS) entry which is preliminary data.</text>
</comment>
<dbReference type="InterPro" id="IPR002328">
    <property type="entry name" value="ADH_Zn_CS"/>
</dbReference>
<dbReference type="Pfam" id="PF08240">
    <property type="entry name" value="ADH_N"/>
    <property type="match status" value="1"/>
</dbReference>
<dbReference type="InterPro" id="IPR029752">
    <property type="entry name" value="D-isomer_DH_CS1"/>
</dbReference>
<dbReference type="PROSITE" id="PS00065">
    <property type="entry name" value="D_2_HYDROXYACID_DH_1"/>
    <property type="match status" value="1"/>
</dbReference>
<evidence type="ECO:0000256" key="3">
    <source>
        <dbReference type="ARBA" id="ARBA00022833"/>
    </source>
</evidence>
<evidence type="ECO:0000256" key="5">
    <source>
        <dbReference type="RuleBase" id="RU361277"/>
    </source>
</evidence>